<evidence type="ECO:0000313" key="3">
    <source>
        <dbReference type="Proteomes" id="UP001362999"/>
    </source>
</evidence>
<proteinExistence type="predicted"/>
<gene>
    <name evidence="2" type="ORF">R3P38DRAFT_2666838</name>
</gene>
<dbReference type="Proteomes" id="UP001362999">
    <property type="component" value="Unassembled WGS sequence"/>
</dbReference>
<comment type="caution">
    <text evidence="2">The sequence shown here is derived from an EMBL/GenBank/DDBJ whole genome shotgun (WGS) entry which is preliminary data.</text>
</comment>
<feature type="transmembrane region" description="Helical" evidence="1">
    <location>
        <begin position="66"/>
        <end position="86"/>
    </location>
</feature>
<sequence length="381" mass="42525">MPPVSSSLSSSPSTRELSGCYDCFSGFSVAWSCLVVIGLCTYVSFHPNVPRPNLSFWQKIWRRVQLTIVALIGPELIFAFAVRQYVVARWFVKTWSPANEKVSITHGFFLAMGGFTTPLNNPVVDDGNLDRYIKPIQNVSEDEIKDKSKKDYLAKLLTLWSVLRFLATLVQRKVKHTPLSPLEIITLGFIFIYILTLCFWWDKPQDDSQSASLTGGEPSNVPPSRSWKIFSAADLNGAVFGNYPDFDPSKSQAVPEFWSVPSPGGPEHLPLVFALEIIAATAFGAIHCAAWRTGFPSWTESQIWRTSAVFITCFPIICAVLLKASGRYKSDVPSSLRRKVLIYINYGLVALYIVARFSLLVISFTSLRTSLAVDLKCCRTL</sequence>
<dbReference type="AlphaFoldDB" id="A0AAV9ZAI7"/>
<organism evidence="2 3">
    <name type="scientific">Favolaschia claudopus</name>
    <dbReference type="NCBI Taxonomy" id="2862362"/>
    <lineage>
        <taxon>Eukaryota</taxon>
        <taxon>Fungi</taxon>
        <taxon>Dikarya</taxon>
        <taxon>Basidiomycota</taxon>
        <taxon>Agaricomycotina</taxon>
        <taxon>Agaricomycetes</taxon>
        <taxon>Agaricomycetidae</taxon>
        <taxon>Agaricales</taxon>
        <taxon>Marasmiineae</taxon>
        <taxon>Mycenaceae</taxon>
        <taxon>Favolaschia</taxon>
    </lineage>
</organism>
<dbReference type="PANTHER" id="PTHR35043">
    <property type="entry name" value="TRANSCRIPTION FACTOR DOMAIN-CONTAINING PROTEIN"/>
    <property type="match status" value="1"/>
</dbReference>
<feature type="transmembrane region" description="Helical" evidence="1">
    <location>
        <begin position="182"/>
        <end position="202"/>
    </location>
</feature>
<evidence type="ECO:0000313" key="2">
    <source>
        <dbReference type="EMBL" id="KAK6977194.1"/>
    </source>
</evidence>
<reference evidence="2 3" key="1">
    <citation type="journal article" date="2024" name="J Genomics">
        <title>Draft genome sequencing and assembly of Favolaschia claudopus CIRM-BRFM 2984 isolated from oak limbs.</title>
        <authorList>
            <person name="Navarro D."/>
            <person name="Drula E."/>
            <person name="Chaduli D."/>
            <person name="Cazenave R."/>
            <person name="Ahrendt S."/>
            <person name="Wang J."/>
            <person name="Lipzen A."/>
            <person name="Daum C."/>
            <person name="Barry K."/>
            <person name="Grigoriev I.V."/>
            <person name="Favel A."/>
            <person name="Rosso M.N."/>
            <person name="Martin F."/>
        </authorList>
    </citation>
    <scope>NUCLEOTIDE SEQUENCE [LARGE SCALE GENOMIC DNA]</scope>
    <source>
        <strain evidence="2 3">CIRM-BRFM 2984</strain>
    </source>
</reference>
<keyword evidence="3" id="KW-1185">Reference proteome</keyword>
<keyword evidence="1" id="KW-0812">Transmembrane</keyword>
<name>A0AAV9ZAI7_9AGAR</name>
<feature type="transmembrane region" description="Helical" evidence="1">
    <location>
        <begin position="303"/>
        <end position="322"/>
    </location>
</feature>
<feature type="transmembrane region" description="Helical" evidence="1">
    <location>
        <begin position="342"/>
        <end position="362"/>
    </location>
</feature>
<feature type="transmembrane region" description="Helical" evidence="1">
    <location>
        <begin position="271"/>
        <end position="291"/>
    </location>
</feature>
<accession>A0AAV9ZAI7</accession>
<feature type="transmembrane region" description="Helical" evidence="1">
    <location>
        <begin position="24"/>
        <end position="45"/>
    </location>
</feature>
<keyword evidence="1" id="KW-1133">Transmembrane helix</keyword>
<dbReference type="EMBL" id="JAWWNJ010000171">
    <property type="protein sequence ID" value="KAK6977194.1"/>
    <property type="molecule type" value="Genomic_DNA"/>
</dbReference>
<protein>
    <submittedName>
        <fullName evidence="2">Uncharacterized protein</fullName>
    </submittedName>
</protein>
<dbReference type="PANTHER" id="PTHR35043:SF7">
    <property type="entry name" value="TRANSCRIPTION FACTOR DOMAIN-CONTAINING PROTEIN"/>
    <property type="match status" value="1"/>
</dbReference>
<keyword evidence="1" id="KW-0472">Membrane</keyword>
<evidence type="ECO:0000256" key="1">
    <source>
        <dbReference type="SAM" id="Phobius"/>
    </source>
</evidence>